<evidence type="ECO:0000313" key="2">
    <source>
        <dbReference type="Proteomes" id="UP000800093"/>
    </source>
</evidence>
<dbReference type="EMBL" id="ML986631">
    <property type="protein sequence ID" value="KAF2263095.1"/>
    <property type="molecule type" value="Genomic_DNA"/>
</dbReference>
<protein>
    <submittedName>
        <fullName evidence="1">Uncharacterized protein</fullName>
    </submittedName>
</protein>
<dbReference type="Proteomes" id="UP000800093">
    <property type="component" value="Unassembled WGS sequence"/>
</dbReference>
<accession>A0A9P4KAP7</accession>
<evidence type="ECO:0000313" key="1">
    <source>
        <dbReference type="EMBL" id="KAF2263095.1"/>
    </source>
</evidence>
<comment type="caution">
    <text evidence="1">The sequence shown here is derived from an EMBL/GenBank/DDBJ whole genome shotgun (WGS) entry which is preliminary data.</text>
</comment>
<keyword evidence="2" id="KW-1185">Reference proteome</keyword>
<sequence>MLFFFPSHHLGGKQTNKINRSSCRMPGPGVHVDKPLLGIFQMMVSFPHVLIRASTNCRWGCACSAPTAGGFMHSTTIPSFAKQPEEGWGVVQPQPLYNTEHFLPPTATMHRYPVRVESLSLSRLHDIQNRNSGSSLTIESLQIYRLVRNTGHSLVDEDRGTPRIQGFPDLTSPSTFHRVASFGMLKLGALHN</sequence>
<dbReference type="AlphaFoldDB" id="A0A9P4KAP7"/>
<reference evidence="2" key="1">
    <citation type="journal article" date="2020" name="Stud. Mycol.">
        <title>101 Dothideomycetes genomes: A test case for predicting lifestyles and emergence of pathogens.</title>
        <authorList>
            <person name="Haridas S."/>
            <person name="Albert R."/>
            <person name="Binder M."/>
            <person name="Bloem J."/>
            <person name="LaButti K."/>
            <person name="Salamov A."/>
            <person name="Andreopoulos B."/>
            <person name="Baker S."/>
            <person name="Barry K."/>
            <person name="Bills G."/>
            <person name="Bluhm B."/>
            <person name="Cannon C."/>
            <person name="Castanera R."/>
            <person name="Culley D."/>
            <person name="Daum C."/>
            <person name="Ezra D."/>
            <person name="Gonzalez J."/>
            <person name="Henrissat B."/>
            <person name="Kuo A."/>
            <person name="Liang C."/>
            <person name="Lipzen A."/>
            <person name="Lutzoni F."/>
            <person name="Magnuson J."/>
            <person name="Mondo S."/>
            <person name="Nolan M."/>
            <person name="Ohm R."/>
            <person name="Pangilinan J."/>
            <person name="Park H.-J."/>
            <person name="Ramirez L."/>
            <person name="Alfaro M."/>
            <person name="Sun H."/>
            <person name="Tritt A."/>
            <person name="Yoshinaga Y."/>
            <person name="Zwiers L.-H."/>
            <person name="Turgeon B."/>
            <person name="Goodwin S."/>
            <person name="Spatafora J."/>
            <person name="Crous P."/>
            <person name="Grigoriev I."/>
        </authorList>
    </citation>
    <scope>NUCLEOTIDE SEQUENCE [LARGE SCALE GENOMIC DNA]</scope>
    <source>
        <strain evidence="2">CBS 304.66</strain>
    </source>
</reference>
<proteinExistence type="predicted"/>
<gene>
    <name evidence="1" type="ORF">CC78DRAFT_581845</name>
</gene>
<name>A0A9P4KAP7_9PLEO</name>
<organism evidence="1 2">
    <name type="scientific">Lojkania enalia</name>
    <dbReference type="NCBI Taxonomy" id="147567"/>
    <lineage>
        <taxon>Eukaryota</taxon>
        <taxon>Fungi</taxon>
        <taxon>Dikarya</taxon>
        <taxon>Ascomycota</taxon>
        <taxon>Pezizomycotina</taxon>
        <taxon>Dothideomycetes</taxon>
        <taxon>Pleosporomycetidae</taxon>
        <taxon>Pleosporales</taxon>
        <taxon>Pleosporales incertae sedis</taxon>
        <taxon>Lojkania</taxon>
    </lineage>
</organism>